<comment type="cofactor">
    <cofactor evidence="10">
        <name>Mn(2+)</name>
        <dbReference type="ChEBI" id="CHEBI:29035"/>
    </cofactor>
    <text evidence="10">Binds 1 Mn(2+) ion per subunit.</text>
</comment>
<evidence type="ECO:0000259" key="12">
    <source>
        <dbReference type="PROSITE" id="PS51462"/>
    </source>
</evidence>
<dbReference type="AlphaFoldDB" id="A0A1M6B0F9"/>
<evidence type="ECO:0000256" key="1">
    <source>
        <dbReference type="ARBA" id="ARBA00004826"/>
    </source>
</evidence>
<dbReference type="Pfam" id="PF00293">
    <property type="entry name" value="NUDIX"/>
    <property type="match status" value="1"/>
</dbReference>
<keyword evidence="6 10" id="KW-0460">Magnesium</keyword>
<keyword evidence="5 10" id="KW-0479">Metal-binding</keyword>
<evidence type="ECO:0000256" key="8">
    <source>
        <dbReference type="ARBA" id="ARBA00023229"/>
    </source>
</evidence>
<feature type="binding site" evidence="10">
    <location>
        <position position="108"/>
    </location>
    <ligand>
        <name>Mn(2+)</name>
        <dbReference type="ChEBI" id="CHEBI:29035"/>
    </ligand>
</feature>
<dbReference type="Gene3D" id="3.90.79.10">
    <property type="entry name" value="Nucleoside Triphosphate Pyrophosphohydrolase"/>
    <property type="match status" value="1"/>
</dbReference>
<accession>A0A1M6B0F9</accession>
<organism evidence="13 14">
    <name type="scientific">Wenxinia saemankumensis</name>
    <dbReference type="NCBI Taxonomy" id="1447782"/>
    <lineage>
        <taxon>Bacteria</taxon>
        <taxon>Pseudomonadati</taxon>
        <taxon>Pseudomonadota</taxon>
        <taxon>Alphaproteobacteria</taxon>
        <taxon>Rhodobacterales</taxon>
        <taxon>Roseobacteraceae</taxon>
        <taxon>Wenxinia</taxon>
    </lineage>
</organism>
<evidence type="ECO:0000256" key="7">
    <source>
        <dbReference type="ARBA" id="ARBA00023211"/>
    </source>
</evidence>
<evidence type="ECO:0000313" key="13">
    <source>
        <dbReference type="EMBL" id="SHI42244.1"/>
    </source>
</evidence>
<comment type="function">
    <text evidence="10">Catalyzes the 1,3-allylic rearrangement of the homoallylic substrate isopentenyl (IPP) to its highly electrophilic allylic isomer, dimethylallyl diphosphate (DMAPP).</text>
</comment>
<dbReference type="SUPFAM" id="SSF55811">
    <property type="entry name" value="Nudix"/>
    <property type="match status" value="1"/>
</dbReference>
<dbReference type="PIRSF" id="PIRSF018427">
    <property type="entry name" value="Isopntndiph_ism"/>
    <property type="match status" value="1"/>
</dbReference>
<dbReference type="OrthoDB" id="9809458at2"/>
<sequence>MRDLVPAWKDGRLQPIDKMQVHREGLRHKAISVFVTEGDATLIQRRADTKYHTPGHWANACCTHPFWGESAEDCAHRRLREELGIAVPVLQHRGQVTYRADVGGGLTEHEVVEIFTAPLPARIEARPDPAEVGATRWVSWGDLDREIAETPERFVPWLRIYLARHRDLIAV</sequence>
<keyword evidence="4 10" id="KW-0963">Cytoplasm</keyword>
<feature type="binding site" evidence="10">
    <location>
        <position position="110"/>
    </location>
    <ligand>
        <name>Mn(2+)</name>
        <dbReference type="ChEBI" id="CHEBI:29035"/>
    </ligand>
</feature>
<dbReference type="NCBIfam" id="NF002995">
    <property type="entry name" value="PRK03759.1"/>
    <property type="match status" value="1"/>
</dbReference>
<comment type="cofactor">
    <cofactor evidence="10">
        <name>Mg(2+)</name>
        <dbReference type="ChEBI" id="CHEBI:18420"/>
    </cofactor>
    <text evidence="10">Binds 1 Mg(2+) ion per subunit. The magnesium ion binds only when substrate is bound.</text>
</comment>
<comment type="pathway">
    <text evidence="1 10">Isoprenoid biosynthesis; dimethylallyl diphosphate biosynthesis; dimethylallyl diphosphate from isopentenyl diphosphate: step 1/1.</text>
</comment>
<comment type="subcellular location">
    <subcellularLocation>
        <location evidence="10">Cytoplasm</location>
    </subcellularLocation>
</comment>
<evidence type="ECO:0000313" key="14">
    <source>
        <dbReference type="Proteomes" id="UP000184292"/>
    </source>
</evidence>
<evidence type="ECO:0000256" key="2">
    <source>
        <dbReference type="ARBA" id="ARBA00007579"/>
    </source>
</evidence>
<dbReference type="UniPathway" id="UPA00059">
    <property type="reaction ID" value="UER00104"/>
</dbReference>
<dbReference type="InterPro" id="IPR011876">
    <property type="entry name" value="IsopentenylPP_isomerase_typ1"/>
</dbReference>
<dbReference type="GO" id="GO:0050992">
    <property type="term" value="P:dimethylallyl diphosphate biosynthetic process"/>
    <property type="evidence" value="ECO:0007669"/>
    <property type="project" value="UniProtKB-UniRule"/>
</dbReference>
<dbReference type="InterPro" id="IPR056375">
    <property type="entry name" value="Idi_bact"/>
</dbReference>
<feature type="binding site" evidence="10">
    <location>
        <position position="28"/>
    </location>
    <ligand>
        <name>Mn(2+)</name>
        <dbReference type="ChEBI" id="CHEBI:29035"/>
    </ligand>
</feature>
<dbReference type="STRING" id="1447782.SAMN05444417_0719"/>
<dbReference type="PROSITE" id="PS51462">
    <property type="entry name" value="NUDIX"/>
    <property type="match status" value="1"/>
</dbReference>
<dbReference type="RefSeq" id="WP_073326413.1">
    <property type="nucleotide sequence ID" value="NZ_FQYO01000001.1"/>
</dbReference>
<dbReference type="PANTHER" id="PTHR10885:SF0">
    <property type="entry name" value="ISOPENTENYL-DIPHOSPHATE DELTA-ISOMERASE"/>
    <property type="match status" value="1"/>
</dbReference>
<evidence type="ECO:0000256" key="6">
    <source>
        <dbReference type="ARBA" id="ARBA00022842"/>
    </source>
</evidence>
<dbReference type="NCBIfam" id="TIGR02150">
    <property type="entry name" value="IPP_isom_1"/>
    <property type="match status" value="1"/>
</dbReference>
<feature type="active site" evidence="10 11">
    <location>
        <position position="110"/>
    </location>
</feature>
<gene>
    <name evidence="10" type="primary">idi</name>
    <name evidence="13" type="ORF">SAMN05444417_0719</name>
</gene>
<keyword evidence="8 10" id="KW-0414">Isoprene biosynthesis</keyword>
<comment type="catalytic activity">
    <reaction evidence="10">
        <text>isopentenyl diphosphate = dimethylallyl diphosphate</text>
        <dbReference type="Rhea" id="RHEA:23284"/>
        <dbReference type="ChEBI" id="CHEBI:57623"/>
        <dbReference type="ChEBI" id="CHEBI:128769"/>
        <dbReference type="EC" id="5.3.3.2"/>
    </reaction>
</comment>
<feature type="domain" description="Nudix hydrolase" evidence="12">
    <location>
        <begin position="26"/>
        <end position="160"/>
    </location>
</feature>
<evidence type="ECO:0000256" key="11">
    <source>
        <dbReference type="PIRSR" id="PIRSR018427-1"/>
    </source>
</evidence>
<feature type="binding site" evidence="10">
    <location>
        <position position="64"/>
    </location>
    <ligand>
        <name>Mn(2+)</name>
        <dbReference type="ChEBI" id="CHEBI:29035"/>
    </ligand>
</feature>
<dbReference type="GO" id="GO:0046872">
    <property type="term" value="F:metal ion binding"/>
    <property type="evidence" value="ECO:0007669"/>
    <property type="project" value="UniProtKB-KW"/>
</dbReference>
<dbReference type="InterPro" id="IPR000086">
    <property type="entry name" value="NUDIX_hydrolase_dom"/>
</dbReference>
<feature type="binding site" evidence="10">
    <location>
        <position position="22"/>
    </location>
    <ligand>
        <name>Mn(2+)</name>
        <dbReference type="ChEBI" id="CHEBI:29035"/>
    </ligand>
</feature>
<name>A0A1M6B0F9_9RHOB</name>
<protein>
    <recommendedName>
        <fullName evidence="3 10">Isopentenyl-diphosphate Delta-isomerase</fullName>
        <shortName evidence="10">IPP isomerase</shortName>
        <ecNumber evidence="3 10">5.3.3.2</ecNumber>
    </recommendedName>
    <alternativeName>
        <fullName evidence="10">IPP:DMAPP isomerase</fullName>
    </alternativeName>
    <alternativeName>
        <fullName evidence="10">Isopentenyl pyrophosphate isomerase</fullName>
    </alternativeName>
</protein>
<dbReference type="InterPro" id="IPR015797">
    <property type="entry name" value="NUDIX_hydrolase-like_dom_sf"/>
</dbReference>
<dbReference type="CDD" id="cd02885">
    <property type="entry name" value="NUDIX_IPP_Isomerase"/>
    <property type="match status" value="1"/>
</dbReference>
<feature type="active site" evidence="10 11">
    <location>
        <position position="62"/>
    </location>
</feature>
<proteinExistence type="inferred from homology"/>
<comment type="similarity">
    <text evidence="2 10">Belongs to the IPP isomerase type 1 family.</text>
</comment>
<evidence type="ECO:0000256" key="4">
    <source>
        <dbReference type="ARBA" id="ARBA00022490"/>
    </source>
</evidence>
<evidence type="ECO:0000256" key="3">
    <source>
        <dbReference type="ARBA" id="ARBA00012057"/>
    </source>
</evidence>
<dbReference type="EC" id="5.3.3.2" evidence="3 10"/>
<keyword evidence="9 10" id="KW-0413">Isomerase</keyword>
<evidence type="ECO:0000256" key="9">
    <source>
        <dbReference type="ARBA" id="ARBA00023235"/>
    </source>
</evidence>
<dbReference type="EMBL" id="FQYO01000001">
    <property type="protein sequence ID" value="SHI42244.1"/>
    <property type="molecule type" value="Genomic_DNA"/>
</dbReference>
<feature type="binding site" evidence="10">
    <location>
        <position position="82"/>
    </location>
    <ligand>
        <name>Mg(2+)</name>
        <dbReference type="ChEBI" id="CHEBI:18420"/>
    </ligand>
</feature>
<dbReference type="GO" id="GO:0009240">
    <property type="term" value="P:isopentenyl diphosphate biosynthetic process"/>
    <property type="evidence" value="ECO:0007669"/>
    <property type="project" value="TreeGrafter"/>
</dbReference>
<keyword evidence="7 10" id="KW-0464">Manganese</keyword>
<reference evidence="13 14" key="1">
    <citation type="submission" date="2016-11" db="EMBL/GenBank/DDBJ databases">
        <authorList>
            <person name="Jaros S."/>
            <person name="Januszkiewicz K."/>
            <person name="Wedrychowicz H."/>
        </authorList>
    </citation>
    <scope>NUCLEOTIDE SEQUENCE [LARGE SCALE GENOMIC DNA]</scope>
    <source>
        <strain evidence="13 14">DSM 100565</strain>
    </source>
</reference>
<dbReference type="GO" id="GO:0005737">
    <property type="term" value="C:cytoplasm"/>
    <property type="evidence" value="ECO:0007669"/>
    <property type="project" value="UniProtKB-SubCell"/>
</dbReference>
<dbReference type="PANTHER" id="PTHR10885">
    <property type="entry name" value="ISOPENTENYL-DIPHOSPHATE DELTA-ISOMERASE"/>
    <property type="match status" value="1"/>
</dbReference>
<evidence type="ECO:0000256" key="5">
    <source>
        <dbReference type="ARBA" id="ARBA00022723"/>
    </source>
</evidence>
<dbReference type="GO" id="GO:0004452">
    <property type="term" value="F:isopentenyl-diphosphate delta-isomerase activity"/>
    <property type="evidence" value="ECO:0007669"/>
    <property type="project" value="UniProtKB-UniRule"/>
</dbReference>
<keyword evidence="14" id="KW-1185">Reference proteome</keyword>
<dbReference type="Proteomes" id="UP000184292">
    <property type="component" value="Unassembled WGS sequence"/>
</dbReference>
<evidence type="ECO:0000256" key="10">
    <source>
        <dbReference type="HAMAP-Rule" id="MF_00202"/>
    </source>
</evidence>
<dbReference type="HAMAP" id="MF_00202">
    <property type="entry name" value="Idi"/>
    <property type="match status" value="1"/>
</dbReference>